<evidence type="ECO:0000256" key="1">
    <source>
        <dbReference type="SAM" id="Phobius"/>
    </source>
</evidence>
<comment type="caution">
    <text evidence="2">The sequence shown here is derived from an EMBL/GenBank/DDBJ whole genome shotgun (WGS) entry which is preliminary data.</text>
</comment>
<gene>
    <name evidence="2" type="ORF">DCF15_15560</name>
</gene>
<evidence type="ECO:0000313" key="2">
    <source>
        <dbReference type="EMBL" id="PZO50733.1"/>
    </source>
</evidence>
<accession>A0A2W4X028</accession>
<protein>
    <submittedName>
        <fullName evidence="2">Uncharacterized protein</fullName>
    </submittedName>
</protein>
<proteinExistence type="predicted"/>
<keyword evidence="1" id="KW-0472">Membrane</keyword>
<dbReference type="EMBL" id="QBMP01000182">
    <property type="protein sequence ID" value="PZO50733.1"/>
    <property type="molecule type" value="Genomic_DNA"/>
</dbReference>
<keyword evidence="1" id="KW-1133">Transmembrane helix</keyword>
<dbReference type="Proteomes" id="UP000249794">
    <property type="component" value="Unassembled WGS sequence"/>
</dbReference>
<feature type="transmembrane region" description="Helical" evidence="1">
    <location>
        <begin position="25"/>
        <end position="48"/>
    </location>
</feature>
<keyword evidence="1" id="KW-0812">Transmembrane</keyword>
<reference evidence="3" key="1">
    <citation type="submission" date="2018-04" db="EMBL/GenBank/DDBJ databases">
        <authorList>
            <person name="Cornet L."/>
        </authorList>
    </citation>
    <scope>NUCLEOTIDE SEQUENCE [LARGE SCALE GENOMIC DNA]</scope>
</reference>
<evidence type="ECO:0000313" key="3">
    <source>
        <dbReference type="Proteomes" id="UP000249794"/>
    </source>
</evidence>
<dbReference type="AlphaFoldDB" id="A0A2W4X028"/>
<organism evidence="2 3">
    <name type="scientific">Phormidesmis priestleyi</name>
    <dbReference type="NCBI Taxonomy" id="268141"/>
    <lineage>
        <taxon>Bacteria</taxon>
        <taxon>Bacillati</taxon>
        <taxon>Cyanobacteriota</taxon>
        <taxon>Cyanophyceae</taxon>
        <taxon>Leptolyngbyales</taxon>
        <taxon>Leptolyngbyaceae</taxon>
        <taxon>Phormidesmis</taxon>
    </lineage>
</organism>
<reference evidence="2 3" key="2">
    <citation type="submission" date="2018-06" db="EMBL/GenBank/DDBJ databases">
        <title>Metagenomic assembly of (sub)arctic Cyanobacteria and their associated microbiome from non-axenic cultures.</title>
        <authorList>
            <person name="Baurain D."/>
        </authorList>
    </citation>
    <scope>NUCLEOTIDE SEQUENCE [LARGE SCALE GENOMIC DNA]</scope>
    <source>
        <strain evidence="2">ULC027bin1</strain>
    </source>
</reference>
<name>A0A2W4X028_9CYAN</name>
<sequence length="69" mass="7694">MSKFLKDTINECLQDLVAVSQMKEFAWGIACGFCSAIALVAVVYFSMVCNRPEPNLLKTIPAQERVKLL</sequence>